<evidence type="ECO:0008006" key="8">
    <source>
        <dbReference type="Google" id="ProtNLM"/>
    </source>
</evidence>
<keyword evidence="5 6" id="KW-0472">Membrane</keyword>
<feature type="transmembrane region" description="Helical" evidence="6">
    <location>
        <begin position="153"/>
        <end position="173"/>
    </location>
</feature>
<keyword evidence="3 6" id="KW-0812">Transmembrane</keyword>
<evidence type="ECO:0000256" key="3">
    <source>
        <dbReference type="ARBA" id="ARBA00022692"/>
    </source>
</evidence>
<organism evidence="7">
    <name type="scientific">marine metagenome</name>
    <dbReference type="NCBI Taxonomy" id="408172"/>
    <lineage>
        <taxon>unclassified sequences</taxon>
        <taxon>metagenomes</taxon>
        <taxon>ecological metagenomes</taxon>
    </lineage>
</organism>
<feature type="non-terminal residue" evidence="7">
    <location>
        <position position="209"/>
    </location>
</feature>
<keyword evidence="4 6" id="KW-1133">Transmembrane helix</keyword>
<protein>
    <recommendedName>
        <fullName evidence="8">Polysaccharide biosynthesis protein C-terminal domain-containing protein</fullName>
    </recommendedName>
</protein>
<dbReference type="PANTHER" id="PTHR30250:SF11">
    <property type="entry name" value="O-ANTIGEN TRANSPORTER-RELATED"/>
    <property type="match status" value="1"/>
</dbReference>
<dbReference type="InterPro" id="IPR050833">
    <property type="entry name" value="Poly_Biosynth_Transport"/>
</dbReference>
<feature type="transmembrane region" description="Helical" evidence="6">
    <location>
        <begin position="91"/>
        <end position="109"/>
    </location>
</feature>
<feature type="transmembrane region" description="Helical" evidence="6">
    <location>
        <begin position="12"/>
        <end position="35"/>
    </location>
</feature>
<evidence type="ECO:0000256" key="6">
    <source>
        <dbReference type="SAM" id="Phobius"/>
    </source>
</evidence>
<proteinExistence type="predicted"/>
<evidence type="ECO:0000256" key="1">
    <source>
        <dbReference type="ARBA" id="ARBA00004651"/>
    </source>
</evidence>
<dbReference type="PANTHER" id="PTHR30250">
    <property type="entry name" value="PST FAMILY PREDICTED COLANIC ACID TRANSPORTER"/>
    <property type="match status" value="1"/>
</dbReference>
<evidence type="ECO:0000256" key="2">
    <source>
        <dbReference type="ARBA" id="ARBA00022475"/>
    </source>
</evidence>
<evidence type="ECO:0000313" key="7">
    <source>
        <dbReference type="EMBL" id="SVE40275.1"/>
    </source>
</evidence>
<gene>
    <name evidence="7" type="ORF">METZ01_LOCUS493129</name>
</gene>
<name>A0A383D7P1_9ZZZZ</name>
<feature type="transmembrane region" description="Helical" evidence="6">
    <location>
        <begin position="41"/>
        <end position="60"/>
    </location>
</feature>
<evidence type="ECO:0000256" key="4">
    <source>
        <dbReference type="ARBA" id="ARBA00022989"/>
    </source>
</evidence>
<accession>A0A383D7P1</accession>
<dbReference type="Pfam" id="PF13440">
    <property type="entry name" value="Polysacc_synt_3"/>
    <property type="match status" value="1"/>
</dbReference>
<evidence type="ECO:0000256" key="5">
    <source>
        <dbReference type="ARBA" id="ARBA00023136"/>
    </source>
</evidence>
<dbReference type="AlphaFoldDB" id="A0A383D7P1"/>
<reference evidence="7" key="1">
    <citation type="submission" date="2018-05" db="EMBL/GenBank/DDBJ databases">
        <authorList>
            <person name="Lanie J.A."/>
            <person name="Ng W.-L."/>
            <person name="Kazmierczak K.M."/>
            <person name="Andrzejewski T.M."/>
            <person name="Davidsen T.M."/>
            <person name="Wayne K.J."/>
            <person name="Tettelin H."/>
            <person name="Glass J.I."/>
            <person name="Rusch D."/>
            <person name="Podicherti R."/>
            <person name="Tsui H.-C.T."/>
            <person name="Winkler M.E."/>
        </authorList>
    </citation>
    <scope>NUCLEOTIDE SEQUENCE</scope>
</reference>
<dbReference type="EMBL" id="UINC01214857">
    <property type="protein sequence ID" value="SVE40275.1"/>
    <property type="molecule type" value="Genomic_DNA"/>
</dbReference>
<sequence length="209" mass="23772">MSSFQLLINNVSWNILGKTCTQVLLFAVSIIVTRYLGKESLGVYAALLVIPNFVRLLNMLGVETLINKKLPELNVIDPSGSQGRLLLKRLFLFRLITSFLLCISLYFALPHYLEFINKQELLVYRSTIILYFFVITVNSFLSTLLMTRLRYKLVSITETFSAALNLLLLAVFVMMDYGIFGVLYSYILATATNILIYIFMSRGDFAGET</sequence>
<comment type="subcellular location">
    <subcellularLocation>
        <location evidence="1">Cell membrane</location>
        <topology evidence="1">Multi-pass membrane protein</topology>
    </subcellularLocation>
</comment>
<feature type="transmembrane region" description="Helical" evidence="6">
    <location>
        <begin position="121"/>
        <end position="141"/>
    </location>
</feature>
<dbReference type="GO" id="GO:0005886">
    <property type="term" value="C:plasma membrane"/>
    <property type="evidence" value="ECO:0007669"/>
    <property type="project" value="UniProtKB-SubCell"/>
</dbReference>
<feature type="transmembrane region" description="Helical" evidence="6">
    <location>
        <begin position="179"/>
        <end position="200"/>
    </location>
</feature>
<keyword evidence="2" id="KW-1003">Cell membrane</keyword>